<feature type="chain" id="PRO_5047208381" description="Cerato-ulmin" evidence="3">
    <location>
        <begin position="19"/>
        <end position="96"/>
    </location>
</feature>
<evidence type="ECO:0000313" key="4">
    <source>
        <dbReference type="EMBL" id="KAL2074261.1"/>
    </source>
</evidence>
<evidence type="ECO:0000313" key="5">
    <source>
        <dbReference type="Proteomes" id="UP001595075"/>
    </source>
</evidence>
<evidence type="ECO:0008006" key="6">
    <source>
        <dbReference type="Google" id="ProtNLM"/>
    </source>
</evidence>
<evidence type="ECO:0000256" key="3">
    <source>
        <dbReference type="SAM" id="SignalP"/>
    </source>
</evidence>
<protein>
    <recommendedName>
        <fullName evidence="6">Cerato-ulmin</fullName>
    </recommendedName>
</protein>
<proteinExistence type="inferred from homology"/>
<dbReference type="PANTHER" id="PTHR42341">
    <property type="entry name" value="HYDROPHOBIN"/>
    <property type="match status" value="1"/>
</dbReference>
<evidence type="ECO:0000256" key="2">
    <source>
        <dbReference type="ARBA" id="ARBA00023157"/>
    </source>
</evidence>
<sequence length="96" mass="9733">MQFSTIIAFSGLFVSALAFPASVAERQVVPLCTSGTAQCCSVDVLGVANLDCQAPPQIPGSLEEFSTICAGVGQADACCLIPILGQALLCSSPTPN</sequence>
<name>A0ABR4CWE5_9HELO</name>
<gene>
    <name evidence="4" type="ORF">VTL71DRAFT_8039</name>
</gene>
<dbReference type="Gene3D" id="3.20.120.10">
    <property type="entry name" value="Hydrophobin"/>
    <property type="match status" value="1"/>
</dbReference>
<dbReference type="Proteomes" id="UP001595075">
    <property type="component" value="Unassembled WGS sequence"/>
</dbReference>
<keyword evidence="3" id="KW-0732">Signal</keyword>
<reference evidence="4 5" key="1">
    <citation type="journal article" date="2024" name="Commun. Biol.">
        <title>Comparative genomic analysis of thermophilic fungi reveals convergent evolutionary adaptations and gene losses.</title>
        <authorList>
            <person name="Steindorff A.S."/>
            <person name="Aguilar-Pontes M.V."/>
            <person name="Robinson A.J."/>
            <person name="Andreopoulos B."/>
            <person name="LaButti K."/>
            <person name="Kuo A."/>
            <person name="Mondo S."/>
            <person name="Riley R."/>
            <person name="Otillar R."/>
            <person name="Haridas S."/>
            <person name="Lipzen A."/>
            <person name="Grimwood J."/>
            <person name="Schmutz J."/>
            <person name="Clum A."/>
            <person name="Reid I.D."/>
            <person name="Moisan M.C."/>
            <person name="Butler G."/>
            <person name="Nguyen T.T.M."/>
            <person name="Dewar K."/>
            <person name="Conant G."/>
            <person name="Drula E."/>
            <person name="Henrissat B."/>
            <person name="Hansel C."/>
            <person name="Singer S."/>
            <person name="Hutchinson M.I."/>
            <person name="de Vries R.P."/>
            <person name="Natvig D.O."/>
            <person name="Powell A.J."/>
            <person name="Tsang A."/>
            <person name="Grigoriev I.V."/>
        </authorList>
    </citation>
    <scope>NUCLEOTIDE SEQUENCE [LARGE SCALE GENOMIC DNA]</scope>
    <source>
        <strain evidence="4 5">CBS 494.80</strain>
    </source>
</reference>
<dbReference type="InterPro" id="IPR036686">
    <property type="entry name" value="Class_II_Hydrophobin_sf"/>
</dbReference>
<comment type="similarity">
    <text evidence="1">Belongs to the cerato-ulmin hydrophobin family.</text>
</comment>
<dbReference type="EMBL" id="JAZHXI010000002">
    <property type="protein sequence ID" value="KAL2074261.1"/>
    <property type="molecule type" value="Genomic_DNA"/>
</dbReference>
<dbReference type="CDD" id="cd23508">
    <property type="entry name" value="hydrophobin_II"/>
    <property type="match status" value="1"/>
</dbReference>
<organism evidence="4 5">
    <name type="scientific">Oculimacula yallundae</name>
    <dbReference type="NCBI Taxonomy" id="86028"/>
    <lineage>
        <taxon>Eukaryota</taxon>
        <taxon>Fungi</taxon>
        <taxon>Dikarya</taxon>
        <taxon>Ascomycota</taxon>
        <taxon>Pezizomycotina</taxon>
        <taxon>Leotiomycetes</taxon>
        <taxon>Helotiales</taxon>
        <taxon>Ploettnerulaceae</taxon>
        <taxon>Oculimacula</taxon>
    </lineage>
</organism>
<feature type="signal peptide" evidence="3">
    <location>
        <begin position="1"/>
        <end position="18"/>
    </location>
</feature>
<dbReference type="PANTHER" id="PTHR42341:SF1">
    <property type="entry name" value="HYDROPHOBIN"/>
    <property type="match status" value="1"/>
</dbReference>
<evidence type="ECO:0000256" key="1">
    <source>
        <dbReference type="ARBA" id="ARBA00009576"/>
    </source>
</evidence>
<keyword evidence="2" id="KW-1015">Disulfide bond</keyword>
<keyword evidence="5" id="KW-1185">Reference proteome</keyword>
<dbReference type="SUPFAM" id="SSF101751">
    <property type="entry name" value="Hydrophobin II, HfbII"/>
    <property type="match status" value="1"/>
</dbReference>
<comment type="caution">
    <text evidence="4">The sequence shown here is derived from an EMBL/GenBank/DDBJ whole genome shotgun (WGS) entry which is preliminary data.</text>
</comment>
<dbReference type="InterPro" id="IPR010636">
    <property type="entry name" value="Class_II_hydrophobin"/>
</dbReference>
<dbReference type="Pfam" id="PF06766">
    <property type="entry name" value="Hydrophobin_2"/>
    <property type="match status" value="1"/>
</dbReference>
<accession>A0ABR4CWE5</accession>